<protein>
    <recommendedName>
        <fullName evidence="3">Apple domain-containing protein</fullName>
    </recommendedName>
</protein>
<dbReference type="InParanoid" id="F6YSE9"/>
<feature type="compositionally biased region" description="Low complexity" evidence="1">
    <location>
        <begin position="184"/>
        <end position="206"/>
    </location>
</feature>
<evidence type="ECO:0000313" key="5">
    <source>
        <dbReference type="Proteomes" id="UP000008144"/>
    </source>
</evidence>
<evidence type="ECO:0000313" key="4">
    <source>
        <dbReference type="Ensembl" id="ENSCINP00000026719.2"/>
    </source>
</evidence>
<dbReference type="KEGG" id="cin:100183690"/>
<feature type="compositionally biased region" description="Basic and acidic residues" evidence="1">
    <location>
        <begin position="346"/>
        <end position="363"/>
    </location>
</feature>
<gene>
    <name evidence="4" type="primary">LOC100183690</name>
</gene>
<feature type="compositionally biased region" description="Polar residues" evidence="1">
    <location>
        <begin position="304"/>
        <end position="316"/>
    </location>
</feature>
<dbReference type="SUPFAM" id="SSF57414">
    <property type="entry name" value="Hairpin loop containing domain-like"/>
    <property type="match status" value="1"/>
</dbReference>
<evidence type="ECO:0000256" key="2">
    <source>
        <dbReference type="SAM" id="SignalP"/>
    </source>
</evidence>
<reference evidence="4" key="3">
    <citation type="submission" date="2025-09" db="UniProtKB">
        <authorList>
            <consortium name="Ensembl"/>
        </authorList>
    </citation>
    <scope>IDENTIFICATION</scope>
</reference>
<dbReference type="HOGENOM" id="CLU_762805_0_0_1"/>
<dbReference type="Proteomes" id="UP000008144">
    <property type="component" value="Unassembled WGS sequence"/>
</dbReference>
<feature type="region of interest" description="Disordered" evidence="1">
    <location>
        <begin position="304"/>
        <end position="363"/>
    </location>
</feature>
<evidence type="ECO:0000259" key="3">
    <source>
        <dbReference type="Pfam" id="PF00024"/>
    </source>
</evidence>
<dbReference type="Ensembl" id="ENSCINT00000026965.2">
    <property type="protein sequence ID" value="ENSCINP00000026719.2"/>
    <property type="gene ID" value="ENSCING00000014883.2"/>
</dbReference>
<dbReference type="Pfam" id="PF00024">
    <property type="entry name" value="PAN_1"/>
    <property type="match status" value="1"/>
</dbReference>
<dbReference type="InterPro" id="IPR003609">
    <property type="entry name" value="Pan_app"/>
</dbReference>
<dbReference type="STRING" id="7719.ENSCINP00000026719"/>
<keyword evidence="2" id="KW-0732">Signal</keyword>
<feature type="signal peptide" evidence="2">
    <location>
        <begin position="1"/>
        <end position="18"/>
    </location>
</feature>
<keyword evidence="5" id="KW-1185">Reference proteome</keyword>
<feature type="region of interest" description="Disordered" evidence="1">
    <location>
        <begin position="184"/>
        <end position="218"/>
    </location>
</feature>
<name>F6YSE9_CIOIN</name>
<evidence type="ECO:0000256" key="1">
    <source>
        <dbReference type="SAM" id="MobiDB-lite"/>
    </source>
</evidence>
<feature type="chain" id="PRO_5014090372" description="Apple domain-containing protein" evidence="2">
    <location>
        <begin position="19"/>
        <end position="363"/>
    </location>
</feature>
<sequence>MAATRSLILFALIGSALGQRTSMRYSDWFAVRPRTMLMARTVFKLTGANSDQCAMECLSMRGRCLSFDYHRQTRSCFGRANGDEVLRSNSDPSIRGNDNYDFYVTSLERVHAAVRNYQVSRDRDRERPPPARRPEPPRRQRVNRPPTGVFQDQRSQEKTTVIDQDDRLQQRLCREQQQELQQQQEQQQQEDQQQQEQQQQDQQQQRNHTRQQEDNVDRQDHKPYAIIHAQSQQDTQIQKQEYLQHKELQLKDTLLDRNIEHVDQQPKHIFQQDRHQHFGQRHEDKEGQQLGLELYHITLAPEHVQQSNQGQNVLSTRDQRQKEVQQQSHKFLQENESVRRSQQRQDTPHLEKLVKKALESKLG</sequence>
<feature type="compositionally biased region" description="Polar residues" evidence="1">
    <location>
        <begin position="150"/>
        <end position="162"/>
    </location>
</feature>
<organism evidence="4 5">
    <name type="scientific">Ciona intestinalis</name>
    <name type="common">Transparent sea squirt</name>
    <name type="synonym">Ascidia intestinalis</name>
    <dbReference type="NCBI Taxonomy" id="7719"/>
    <lineage>
        <taxon>Eukaryota</taxon>
        <taxon>Metazoa</taxon>
        <taxon>Chordata</taxon>
        <taxon>Tunicata</taxon>
        <taxon>Ascidiacea</taxon>
        <taxon>Phlebobranchia</taxon>
        <taxon>Cionidae</taxon>
        <taxon>Ciona</taxon>
    </lineage>
</organism>
<feature type="region of interest" description="Disordered" evidence="1">
    <location>
        <begin position="115"/>
        <end position="164"/>
    </location>
</feature>
<reference evidence="4" key="2">
    <citation type="submission" date="2025-08" db="UniProtKB">
        <authorList>
            <consortium name="Ensembl"/>
        </authorList>
    </citation>
    <scope>IDENTIFICATION</scope>
</reference>
<reference evidence="5" key="1">
    <citation type="journal article" date="2002" name="Science">
        <title>The draft genome of Ciona intestinalis: insights into chordate and vertebrate origins.</title>
        <authorList>
            <person name="Dehal P."/>
            <person name="Satou Y."/>
            <person name="Campbell R.K."/>
            <person name="Chapman J."/>
            <person name="Degnan B."/>
            <person name="De Tomaso A."/>
            <person name="Davidson B."/>
            <person name="Di Gregorio A."/>
            <person name="Gelpke M."/>
            <person name="Goodstein D.M."/>
            <person name="Harafuji N."/>
            <person name="Hastings K.E."/>
            <person name="Ho I."/>
            <person name="Hotta K."/>
            <person name="Huang W."/>
            <person name="Kawashima T."/>
            <person name="Lemaire P."/>
            <person name="Martinez D."/>
            <person name="Meinertzhagen I.A."/>
            <person name="Necula S."/>
            <person name="Nonaka M."/>
            <person name="Putnam N."/>
            <person name="Rash S."/>
            <person name="Saiga H."/>
            <person name="Satake M."/>
            <person name="Terry A."/>
            <person name="Yamada L."/>
            <person name="Wang H.G."/>
            <person name="Awazu S."/>
            <person name="Azumi K."/>
            <person name="Boore J."/>
            <person name="Branno M."/>
            <person name="Chin-Bow S."/>
            <person name="DeSantis R."/>
            <person name="Doyle S."/>
            <person name="Francino P."/>
            <person name="Keys D.N."/>
            <person name="Haga S."/>
            <person name="Hayashi H."/>
            <person name="Hino K."/>
            <person name="Imai K.S."/>
            <person name="Inaba K."/>
            <person name="Kano S."/>
            <person name="Kobayashi K."/>
            <person name="Kobayashi M."/>
            <person name="Lee B.I."/>
            <person name="Makabe K.W."/>
            <person name="Manohar C."/>
            <person name="Matassi G."/>
            <person name="Medina M."/>
            <person name="Mochizuki Y."/>
            <person name="Mount S."/>
            <person name="Morishita T."/>
            <person name="Miura S."/>
            <person name="Nakayama A."/>
            <person name="Nishizaka S."/>
            <person name="Nomoto H."/>
            <person name="Ohta F."/>
            <person name="Oishi K."/>
            <person name="Rigoutsos I."/>
            <person name="Sano M."/>
            <person name="Sasaki A."/>
            <person name="Sasakura Y."/>
            <person name="Shoguchi E."/>
            <person name="Shin-i T."/>
            <person name="Spagnuolo A."/>
            <person name="Stainier D."/>
            <person name="Suzuki M.M."/>
            <person name="Tassy O."/>
            <person name="Takatori N."/>
            <person name="Tokuoka M."/>
            <person name="Yagi K."/>
            <person name="Yoshizaki F."/>
            <person name="Wada S."/>
            <person name="Zhang C."/>
            <person name="Hyatt P.D."/>
            <person name="Larimer F."/>
            <person name="Detter C."/>
            <person name="Doggett N."/>
            <person name="Glavina T."/>
            <person name="Hawkins T."/>
            <person name="Richardson P."/>
            <person name="Lucas S."/>
            <person name="Kohara Y."/>
            <person name="Levine M."/>
            <person name="Satoh N."/>
            <person name="Rokhsar D.S."/>
        </authorList>
    </citation>
    <scope>NUCLEOTIDE SEQUENCE [LARGE SCALE GENOMIC DNA]</scope>
</reference>
<accession>A0A1W2W8D6</accession>
<feature type="domain" description="Apple" evidence="3">
    <location>
        <begin position="39"/>
        <end position="81"/>
    </location>
</feature>
<dbReference type="RefSeq" id="XP_002124001.1">
    <property type="nucleotide sequence ID" value="XM_002123965.5"/>
</dbReference>
<dbReference type="GeneID" id="100183690"/>
<proteinExistence type="predicted"/>
<feature type="compositionally biased region" description="Basic and acidic residues" evidence="1">
    <location>
        <begin position="120"/>
        <end position="138"/>
    </location>
</feature>
<accession>F6YSE9</accession>
<dbReference type="AlphaFoldDB" id="F6YSE9"/>